<accession>A0A0M4QLN0</accession>
<organism evidence="3 4">
    <name type="scientific">Arthrobacter alpinus</name>
    <dbReference type="NCBI Taxonomy" id="656366"/>
    <lineage>
        <taxon>Bacteria</taxon>
        <taxon>Bacillati</taxon>
        <taxon>Actinomycetota</taxon>
        <taxon>Actinomycetes</taxon>
        <taxon>Micrococcales</taxon>
        <taxon>Micrococcaceae</taxon>
        <taxon>Arthrobacter</taxon>
    </lineage>
</organism>
<gene>
    <name evidence="3" type="ORF">AOC05_04895</name>
</gene>
<evidence type="ECO:0000313" key="3">
    <source>
        <dbReference type="EMBL" id="ALE91810.1"/>
    </source>
</evidence>
<name>A0A0M4QLN0_9MICC</name>
<dbReference type="AlphaFoldDB" id="A0A0M4QLN0"/>
<keyword evidence="2" id="KW-1133">Transmembrane helix</keyword>
<proteinExistence type="predicted"/>
<dbReference type="PATRIC" id="fig|656366.3.peg.1055"/>
<keyword evidence="2" id="KW-0472">Membrane</keyword>
<keyword evidence="4" id="KW-1185">Reference proteome</keyword>
<feature type="coiled-coil region" evidence="1">
    <location>
        <begin position="41"/>
        <end position="68"/>
    </location>
</feature>
<dbReference type="RefSeq" id="WP_062006142.1">
    <property type="nucleotide sequence ID" value="NZ_CP012677.1"/>
</dbReference>
<reference evidence="4" key="1">
    <citation type="submission" date="2015-09" db="EMBL/GenBank/DDBJ databases">
        <title>Complete genome of Arthrobacter alpinus strain R3.8.</title>
        <authorList>
            <person name="See-Too W.S."/>
            <person name="Chan K.G."/>
        </authorList>
    </citation>
    <scope>NUCLEOTIDE SEQUENCE [LARGE SCALE GENOMIC DNA]</scope>
    <source>
        <strain evidence="4">R3.8</strain>
    </source>
</reference>
<evidence type="ECO:0000256" key="1">
    <source>
        <dbReference type="SAM" id="Coils"/>
    </source>
</evidence>
<evidence type="ECO:0000256" key="2">
    <source>
        <dbReference type="SAM" id="Phobius"/>
    </source>
</evidence>
<feature type="transmembrane region" description="Helical" evidence="2">
    <location>
        <begin position="12"/>
        <end position="34"/>
    </location>
</feature>
<keyword evidence="2" id="KW-0812">Transmembrane</keyword>
<dbReference type="Proteomes" id="UP000062833">
    <property type="component" value="Chromosome"/>
</dbReference>
<evidence type="ECO:0000313" key="4">
    <source>
        <dbReference type="Proteomes" id="UP000062833"/>
    </source>
</evidence>
<keyword evidence="1" id="KW-0175">Coiled coil</keyword>
<sequence>MEAAAAGTLTGLFAQLGIAGIILAVLIAGAVWYLKASKDLREEKRSVISDLKAELKAATDERNRLQMELYRCQYPEWGMVTDEQA</sequence>
<dbReference type="EMBL" id="CP012677">
    <property type="protein sequence ID" value="ALE91810.1"/>
    <property type="molecule type" value="Genomic_DNA"/>
</dbReference>
<dbReference type="KEGG" id="aaq:AOC05_04895"/>
<protein>
    <submittedName>
        <fullName evidence="3">Uncharacterized protein</fullName>
    </submittedName>
</protein>